<feature type="transmembrane region" description="Helical" evidence="10">
    <location>
        <begin position="546"/>
        <end position="568"/>
    </location>
</feature>
<organism evidence="12 13">
    <name type="scientific">Cryoendolithus antarcticus</name>
    <dbReference type="NCBI Taxonomy" id="1507870"/>
    <lineage>
        <taxon>Eukaryota</taxon>
        <taxon>Fungi</taxon>
        <taxon>Dikarya</taxon>
        <taxon>Ascomycota</taxon>
        <taxon>Pezizomycotina</taxon>
        <taxon>Dothideomycetes</taxon>
        <taxon>Dothideomycetidae</taxon>
        <taxon>Cladosporiales</taxon>
        <taxon>Cladosporiaceae</taxon>
        <taxon>Cryoendolithus</taxon>
    </lineage>
</organism>
<dbReference type="PANTHER" id="PTHR23502">
    <property type="entry name" value="MAJOR FACILITATOR SUPERFAMILY"/>
    <property type="match status" value="1"/>
</dbReference>
<proteinExistence type="inferred from homology"/>
<evidence type="ECO:0000256" key="9">
    <source>
        <dbReference type="SAM" id="MobiDB-lite"/>
    </source>
</evidence>
<dbReference type="GO" id="GO:0022857">
    <property type="term" value="F:transmembrane transporter activity"/>
    <property type="evidence" value="ECO:0007669"/>
    <property type="project" value="InterPro"/>
</dbReference>
<accession>A0A1V8TAM0</accession>
<evidence type="ECO:0000256" key="6">
    <source>
        <dbReference type="ARBA" id="ARBA00053977"/>
    </source>
</evidence>
<comment type="function">
    <text evidence="6">MFS transporter; part of the gene cluster that mediates the biosynthesis of cercosporin, a light-activated, non-host-selective toxin. The perylenequinone chromophore of cercosporin absorbs light energy to attain an electronically-activated triplet state and produces active oxygen species such as the hydroxyl radical, superoxide, hydrogen peroxide or singlet oxygen upon reaction with oxygen molecules. These reactive oxygen species cause damage to various cellular components including lipids, proteins and nucleic acids. Responsible for secretion and accumulation of cercosporin, but does not play any roles in self-protection against the toxicity of cercosporin.</text>
</comment>
<keyword evidence="4 10" id="KW-0472">Membrane</keyword>
<gene>
    <name evidence="12" type="ORF">B0A48_06337</name>
</gene>
<feature type="transmembrane region" description="Helical" evidence="10">
    <location>
        <begin position="373"/>
        <end position="394"/>
    </location>
</feature>
<dbReference type="InParanoid" id="A0A1V8TAM0"/>
<dbReference type="Gene3D" id="1.20.1250.20">
    <property type="entry name" value="MFS general substrate transporter like domains"/>
    <property type="match status" value="1"/>
</dbReference>
<dbReference type="Pfam" id="PF07690">
    <property type="entry name" value="MFS_1"/>
    <property type="match status" value="1"/>
</dbReference>
<reference evidence="13" key="1">
    <citation type="submission" date="2017-03" db="EMBL/GenBank/DDBJ databases">
        <title>Genomes of endolithic fungi from Antarctica.</title>
        <authorList>
            <person name="Coleine C."/>
            <person name="Masonjones S."/>
            <person name="Stajich J.E."/>
        </authorList>
    </citation>
    <scope>NUCLEOTIDE SEQUENCE [LARGE SCALE GENOMIC DNA]</scope>
    <source>
        <strain evidence="13">CCFEE 5527</strain>
    </source>
</reference>
<evidence type="ECO:0000256" key="8">
    <source>
        <dbReference type="ARBA" id="ARBA00077167"/>
    </source>
</evidence>
<dbReference type="GO" id="GO:0005886">
    <property type="term" value="C:plasma membrane"/>
    <property type="evidence" value="ECO:0007669"/>
    <property type="project" value="TreeGrafter"/>
</dbReference>
<evidence type="ECO:0000256" key="2">
    <source>
        <dbReference type="ARBA" id="ARBA00022692"/>
    </source>
</evidence>
<dbReference type="PROSITE" id="PS50850">
    <property type="entry name" value="MFS"/>
    <property type="match status" value="1"/>
</dbReference>
<protein>
    <recommendedName>
        <fullName evidence="7">Cercosporin MFS transporter CTB4</fullName>
    </recommendedName>
    <alternativeName>
        <fullName evidence="8">Cercosporin toxin biosynthesis cluster protein 4</fullName>
    </alternativeName>
</protein>
<evidence type="ECO:0000256" key="7">
    <source>
        <dbReference type="ARBA" id="ARBA00069139"/>
    </source>
</evidence>
<feature type="region of interest" description="Disordered" evidence="9">
    <location>
        <begin position="115"/>
        <end position="252"/>
    </location>
</feature>
<evidence type="ECO:0000256" key="3">
    <source>
        <dbReference type="ARBA" id="ARBA00022989"/>
    </source>
</evidence>
<feature type="region of interest" description="Disordered" evidence="9">
    <location>
        <begin position="728"/>
        <end position="755"/>
    </location>
</feature>
<evidence type="ECO:0000256" key="10">
    <source>
        <dbReference type="SAM" id="Phobius"/>
    </source>
</evidence>
<evidence type="ECO:0000313" key="13">
    <source>
        <dbReference type="Proteomes" id="UP000192596"/>
    </source>
</evidence>
<feature type="compositionally biased region" description="Gly residues" evidence="9">
    <location>
        <begin position="231"/>
        <end position="243"/>
    </location>
</feature>
<feature type="transmembrane region" description="Helical" evidence="10">
    <location>
        <begin position="510"/>
        <end position="534"/>
    </location>
</feature>
<feature type="transmembrane region" description="Helical" evidence="10">
    <location>
        <begin position="401"/>
        <end position="424"/>
    </location>
</feature>
<feature type="transmembrane region" description="Helical" evidence="10">
    <location>
        <begin position="682"/>
        <end position="704"/>
    </location>
</feature>
<comment type="subcellular location">
    <subcellularLocation>
        <location evidence="1">Membrane</location>
        <topology evidence="1">Multi-pass membrane protein</topology>
    </subcellularLocation>
</comment>
<feature type="transmembrane region" description="Helical" evidence="10">
    <location>
        <begin position="436"/>
        <end position="454"/>
    </location>
</feature>
<dbReference type="CDD" id="cd17323">
    <property type="entry name" value="MFS_Tpo1_MDR_like"/>
    <property type="match status" value="1"/>
</dbReference>
<dbReference type="EMBL" id="NAJO01000012">
    <property type="protein sequence ID" value="OQO08467.1"/>
    <property type="molecule type" value="Genomic_DNA"/>
</dbReference>
<evidence type="ECO:0000256" key="5">
    <source>
        <dbReference type="ARBA" id="ARBA00038347"/>
    </source>
</evidence>
<dbReference type="InterPro" id="IPR020846">
    <property type="entry name" value="MFS_dom"/>
</dbReference>
<dbReference type="SUPFAM" id="SSF103473">
    <property type="entry name" value="MFS general substrate transporter"/>
    <property type="match status" value="1"/>
</dbReference>
<feature type="transmembrane region" description="Helical" evidence="10">
    <location>
        <begin position="589"/>
        <end position="608"/>
    </location>
</feature>
<feature type="transmembrane region" description="Helical" evidence="10">
    <location>
        <begin position="276"/>
        <end position="301"/>
    </location>
</feature>
<feature type="transmembrane region" description="Helical" evidence="10">
    <location>
        <begin position="620"/>
        <end position="641"/>
    </location>
</feature>
<dbReference type="InterPro" id="IPR011701">
    <property type="entry name" value="MFS"/>
</dbReference>
<dbReference type="OrthoDB" id="446368at2759"/>
<keyword evidence="3 10" id="KW-1133">Transmembrane helix</keyword>
<keyword evidence="13" id="KW-1185">Reference proteome</keyword>
<feature type="transmembrane region" description="Helical" evidence="10">
    <location>
        <begin position="653"/>
        <end position="676"/>
    </location>
</feature>
<feature type="transmembrane region" description="Helical" evidence="10">
    <location>
        <begin position="344"/>
        <end position="361"/>
    </location>
</feature>
<sequence length="768" mass="84061">MADLRPTKRDSAGSRLTAILNPIPFYEPLTLAQLEEARQDALDEQTQLPHWTKRAFMRSERPPPSGARSSMPLESSSIHTKHASLMTTGEWDDFARSRQLLASLTNLEGRVGKTLTEGDDTIVQTPDPARRRSRRSRSSLFRSKPSDPEETQDPRQPLVDHRSSYTRAHTYRRTKSKYISALPQMPPQPQFARSGQGWSVETLTEEKKEPETPESGSPNSKAHKVSPGPVGATGGPPFGGRPFGGPPSGPPDPLLVVWRGPDDPGNPMNWPRSKKWACTIVLALVTFCVTFASSVFSAGTVPAAKEFHTSREVMLLPTTLFVLGFAFGPILWGPMSELYGRKTPLTIGFTVFAIFQVPVAVAQNLPTLFACRFLAGFFGCAPLSVVGGALADFWDPISRGMAASVFACAVFLGPTMGPIVGAFLSEAPMLGLRWTSWVTLMISGVCGLLFWFVYPESFGPVLLKRRARALRLETKNWALHAPAEEHEIDLKAILSKYLSKPFMMLAMEPILLLVTIYMSFIYGLLYLFFVAFPISYEGERHWGPAIASLPFAAVAMGVVVAGMINFAFTKLRFARIMQHTGRLPPEERLLPMAVGAVALPVGLFWFAWTSSPDLMPVPQIMSGLPAGTGIVLIFLQGLNYIIDVYMMHANSALAGNTFVRSLFGAGFPMFASYVYYGLGVKWATSVLGFIAVGLMPVPLLFFIYGARIRKMSRFVPKFPLRGGPPGSVPMGPPPLLGAGASPATPRDVEKAGSPWQHTVVRRVEAGER</sequence>
<dbReference type="AlphaFoldDB" id="A0A1V8TAM0"/>
<keyword evidence="2 10" id="KW-0812">Transmembrane</keyword>
<dbReference type="InterPro" id="IPR036259">
    <property type="entry name" value="MFS_trans_sf"/>
</dbReference>
<comment type="caution">
    <text evidence="12">The sequence shown here is derived from an EMBL/GenBank/DDBJ whole genome shotgun (WGS) entry which is preliminary data.</text>
</comment>
<dbReference type="STRING" id="1507870.A0A1V8TAM0"/>
<evidence type="ECO:0000256" key="1">
    <source>
        <dbReference type="ARBA" id="ARBA00004141"/>
    </source>
</evidence>
<name>A0A1V8TAM0_9PEZI</name>
<dbReference type="Proteomes" id="UP000192596">
    <property type="component" value="Unassembled WGS sequence"/>
</dbReference>
<evidence type="ECO:0000259" key="11">
    <source>
        <dbReference type="PROSITE" id="PS50850"/>
    </source>
</evidence>
<feature type="region of interest" description="Disordered" evidence="9">
    <location>
        <begin position="37"/>
        <end position="75"/>
    </location>
</feature>
<feature type="compositionally biased region" description="Low complexity" evidence="9">
    <location>
        <begin position="736"/>
        <end position="745"/>
    </location>
</feature>
<dbReference type="PANTHER" id="PTHR23502:SF47">
    <property type="entry name" value="MAJOR FACILITATOR SUPERFAMILY (MFS) PROFILE DOMAIN-CONTAINING PROTEIN-RELATED"/>
    <property type="match status" value="1"/>
</dbReference>
<dbReference type="FunFam" id="1.20.1250.20:FF:000011">
    <property type="entry name" value="MFS multidrug transporter, putative"/>
    <property type="match status" value="1"/>
</dbReference>
<comment type="similarity">
    <text evidence="5">Belongs to the major facilitator superfamily. CAR1 family.</text>
</comment>
<feature type="transmembrane region" description="Helical" evidence="10">
    <location>
        <begin position="313"/>
        <end position="332"/>
    </location>
</feature>
<evidence type="ECO:0000313" key="12">
    <source>
        <dbReference type="EMBL" id="OQO08467.1"/>
    </source>
</evidence>
<evidence type="ECO:0000256" key="4">
    <source>
        <dbReference type="ARBA" id="ARBA00023136"/>
    </source>
</evidence>
<feature type="domain" description="Major facilitator superfamily (MFS) profile" evidence="11">
    <location>
        <begin position="278"/>
        <end position="708"/>
    </location>
</feature>